<dbReference type="SUPFAM" id="SSF46785">
    <property type="entry name" value="Winged helix' DNA-binding domain"/>
    <property type="match status" value="1"/>
</dbReference>
<dbReference type="CDD" id="cd00156">
    <property type="entry name" value="REC"/>
    <property type="match status" value="1"/>
</dbReference>
<feature type="modified residue" description="4-aspartylphosphate" evidence="2">
    <location>
        <position position="54"/>
    </location>
</feature>
<dbReference type="EMBL" id="JAAKYA010000082">
    <property type="protein sequence ID" value="NGO40167.1"/>
    <property type="molecule type" value="Genomic_DNA"/>
</dbReference>
<dbReference type="RefSeq" id="WP_165108484.1">
    <property type="nucleotide sequence ID" value="NZ_JAAKYA010000082.1"/>
</dbReference>
<reference evidence="4 5" key="1">
    <citation type="submission" date="2020-02" db="EMBL/GenBank/DDBJ databases">
        <title>Draft genome sequence of Limisphaera ngatamarikiensis NGM72.4T, a thermophilic Verrucomicrobia grouped in subdivision 3.</title>
        <authorList>
            <person name="Carere C.R."/>
            <person name="Steen J."/>
            <person name="Hugenholtz P."/>
            <person name="Stott M.B."/>
        </authorList>
    </citation>
    <scope>NUCLEOTIDE SEQUENCE [LARGE SCALE GENOMIC DNA]</scope>
    <source>
        <strain evidence="4 5">NGM72.4</strain>
    </source>
</reference>
<dbReference type="SUPFAM" id="SSF52172">
    <property type="entry name" value="CheY-like"/>
    <property type="match status" value="1"/>
</dbReference>
<dbReference type="PANTHER" id="PTHR44591:SF23">
    <property type="entry name" value="CHEY SUBFAMILY"/>
    <property type="match status" value="1"/>
</dbReference>
<accession>A0A6M1RRZ1</accession>
<organism evidence="4 5">
    <name type="scientific">Limisphaera ngatamarikiensis</name>
    <dbReference type="NCBI Taxonomy" id="1324935"/>
    <lineage>
        <taxon>Bacteria</taxon>
        <taxon>Pseudomonadati</taxon>
        <taxon>Verrucomicrobiota</taxon>
        <taxon>Verrucomicrobiia</taxon>
        <taxon>Limisphaerales</taxon>
        <taxon>Limisphaeraceae</taxon>
        <taxon>Limisphaera</taxon>
    </lineage>
</organism>
<dbReference type="InterPro" id="IPR036388">
    <property type="entry name" value="WH-like_DNA-bd_sf"/>
</dbReference>
<dbReference type="InterPro" id="IPR011006">
    <property type="entry name" value="CheY-like_superfamily"/>
</dbReference>
<evidence type="ECO:0000256" key="1">
    <source>
        <dbReference type="ARBA" id="ARBA00022553"/>
    </source>
</evidence>
<gene>
    <name evidence="4" type="ORF">G4L39_12295</name>
</gene>
<name>A0A6M1RRZ1_9BACT</name>
<sequence length="224" mass="25852">MTAKPATILVIEDDDDQYELYEETLGSYQLVRARTGTDALACLRHCQPDVVILDHVLEQGERGLDFLPEFRELLPHVPVIIVSGVLEVDQQLRALQGPRRAHYCLPKPVDLRQLRRTVEEALRECGPAEVVRQFEALERSRRIDALELLSRSTDRLSRQNRILSKLRGQSQRANISALAREFRVARRTIMRDLQELIRRGQLPESVYPEWRRPVEETDPDSPAD</sequence>
<dbReference type="PANTHER" id="PTHR44591">
    <property type="entry name" value="STRESS RESPONSE REGULATOR PROTEIN 1"/>
    <property type="match status" value="1"/>
</dbReference>
<dbReference type="InterPro" id="IPR036390">
    <property type="entry name" value="WH_DNA-bd_sf"/>
</dbReference>
<keyword evidence="1 2" id="KW-0597">Phosphoprotein</keyword>
<dbReference type="Proteomes" id="UP000477311">
    <property type="component" value="Unassembled WGS sequence"/>
</dbReference>
<evidence type="ECO:0000256" key="2">
    <source>
        <dbReference type="PROSITE-ProRule" id="PRU00169"/>
    </source>
</evidence>
<dbReference type="SMART" id="SM00448">
    <property type="entry name" value="REC"/>
    <property type="match status" value="1"/>
</dbReference>
<protein>
    <submittedName>
        <fullName evidence="4">Response regulator</fullName>
    </submittedName>
</protein>
<keyword evidence="5" id="KW-1185">Reference proteome</keyword>
<dbReference type="Pfam" id="PF00072">
    <property type="entry name" value="Response_reg"/>
    <property type="match status" value="1"/>
</dbReference>
<evidence type="ECO:0000313" key="4">
    <source>
        <dbReference type="EMBL" id="NGO40167.1"/>
    </source>
</evidence>
<dbReference type="GO" id="GO:0000160">
    <property type="term" value="P:phosphorelay signal transduction system"/>
    <property type="evidence" value="ECO:0007669"/>
    <property type="project" value="InterPro"/>
</dbReference>
<dbReference type="Gene3D" id="3.40.50.2300">
    <property type="match status" value="1"/>
</dbReference>
<proteinExistence type="predicted"/>
<feature type="domain" description="Response regulatory" evidence="3">
    <location>
        <begin position="7"/>
        <end position="122"/>
    </location>
</feature>
<evidence type="ECO:0000259" key="3">
    <source>
        <dbReference type="PROSITE" id="PS50110"/>
    </source>
</evidence>
<comment type="caution">
    <text evidence="4">The sequence shown here is derived from an EMBL/GenBank/DDBJ whole genome shotgun (WGS) entry which is preliminary data.</text>
</comment>
<dbReference type="AlphaFoldDB" id="A0A6M1RRZ1"/>
<dbReference type="InterPro" id="IPR001789">
    <property type="entry name" value="Sig_transdc_resp-reg_receiver"/>
</dbReference>
<dbReference type="InterPro" id="IPR050595">
    <property type="entry name" value="Bact_response_regulator"/>
</dbReference>
<dbReference type="PROSITE" id="PS50110">
    <property type="entry name" value="RESPONSE_REGULATORY"/>
    <property type="match status" value="1"/>
</dbReference>
<dbReference type="Gene3D" id="1.10.10.10">
    <property type="entry name" value="Winged helix-like DNA-binding domain superfamily/Winged helix DNA-binding domain"/>
    <property type="match status" value="1"/>
</dbReference>
<evidence type="ECO:0000313" key="5">
    <source>
        <dbReference type="Proteomes" id="UP000477311"/>
    </source>
</evidence>